<dbReference type="PROSITE" id="PS00211">
    <property type="entry name" value="ABC_TRANSPORTER_1"/>
    <property type="match status" value="1"/>
</dbReference>
<accession>A0A099D8S9</accession>
<dbReference type="KEGG" id="aey:CDG81_20155"/>
<keyword evidence="3 6" id="KW-0067">ATP-binding</keyword>
<feature type="compositionally biased region" description="Basic residues" evidence="4">
    <location>
        <begin position="445"/>
        <end position="458"/>
    </location>
</feature>
<dbReference type="Gene3D" id="3.40.50.300">
    <property type="entry name" value="P-loop containing nucleotide triphosphate hydrolases"/>
    <property type="match status" value="1"/>
</dbReference>
<dbReference type="InterPro" id="IPR027417">
    <property type="entry name" value="P-loop_NTPase"/>
</dbReference>
<feature type="region of interest" description="Disordered" evidence="4">
    <location>
        <begin position="326"/>
        <end position="361"/>
    </location>
</feature>
<dbReference type="PANTHER" id="PTHR43023">
    <property type="entry name" value="PROTEIN TRIGALACTOSYLDIACYLGLYCEROL 3, CHLOROPLASTIC"/>
    <property type="match status" value="1"/>
</dbReference>
<evidence type="ECO:0000256" key="1">
    <source>
        <dbReference type="ARBA" id="ARBA00022448"/>
    </source>
</evidence>
<dbReference type="AlphaFoldDB" id="A0A099D8S9"/>
<dbReference type="SUPFAM" id="SSF52540">
    <property type="entry name" value="P-loop containing nucleoside triphosphate hydrolases"/>
    <property type="match status" value="1"/>
</dbReference>
<evidence type="ECO:0000313" key="6">
    <source>
        <dbReference type="EMBL" id="ASU81300.1"/>
    </source>
</evidence>
<dbReference type="EMBL" id="CP022752">
    <property type="protein sequence ID" value="ASU81300.1"/>
    <property type="molecule type" value="Genomic_DNA"/>
</dbReference>
<evidence type="ECO:0000256" key="3">
    <source>
        <dbReference type="ARBA" id="ARBA00022840"/>
    </source>
</evidence>
<evidence type="ECO:0000313" key="7">
    <source>
        <dbReference type="EMBL" id="KGI82434.1"/>
    </source>
</evidence>
<protein>
    <submittedName>
        <fullName evidence="6">ABC transporter ATP-binding protein</fullName>
    </submittedName>
</protein>
<dbReference type="RefSeq" id="WP_043571479.1">
    <property type="nucleotide sequence ID" value="NZ_CP022752.1"/>
</dbReference>
<evidence type="ECO:0000313" key="9">
    <source>
        <dbReference type="Proteomes" id="UP000215043"/>
    </source>
</evidence>
<dbReference type="Proteomes" id="UP000029737">
    <property type="component" value="Unassembled WGS sequence"/>
</dbReference>
<dbReference type="eggNOG" id="COG1127">
    <property type="taxonomic scope" value="Bacteria"/>
</dbReference>
<evidence type="ECO:0000313" key="8">
    <source>
        <dbReference type="Proteomes" id="UP000029737"/>
    </source>
</evidence>
<dbReference type="InterPro" id="IPR017871">
    <property type="entry name" value="ABC_transporter-like_CS"/>
</dbReference>
<dbReference type="GO" id="GO:0005524">
    <property type="term" value="F:ATP binding"/>
    <property type="evidence" value="ECO:0007669"/>
    <property type="project" value="UniProtKB-KW"/>
</dbReference>
<gene>
    <name evidence="6" type="ORF">CDG81_20155</name>
    <name evidence="7" type="ORF">IL38_04735</name>
</gene>
<evidence type="ECO:0000256" key="2">
    <source>
        <dbReference type="ARBA" id="ARBA00022741"/>
    </source>
</evidence>
<evidence type="ECO:0000259" key="5">
    <source>
        <dbReference type="PROSITE" id="PS50893"/>
    </source>
</evidence>
<dbReference type="PROSITE" id="PS50893">
    <property type="entry name" value="ABC_TRANSPORTER_2"/>
    <property type="match status" value="1"/>
</dbReference>
<feature type="region of interest" description="Disordered" evidence="4">
    <location>
        <begin position="373"/>
        <end position="458"/>
    </location>
</feature>
<keyword evidence="2" id="KW-0547">Nucleotide-binding</keyword>
<dbReference type="Pfam" id="PF00005">
    <property type="entry name" value="ABC_tran"/>
    <property type="match status" value="1"/>
</dbReference>
<dbReference type="OrthoDB" id="9802264at2"/>
<organism evidence="6 9">
    <name type="scientific">Actinopolyspora erythraea</name>
    <dbReference type="NCBI Taxonomy" id="414996"/>
    <lineage>
        <taxon>Bacteria</taxon>
        <taxon>Bacillati</taxon>
        <taxon>Actinomycetota</taxon>
        <taxon>Actinomycetes</taxon>
        <taxon>Actinopolysporales</taxon>
        <taxon>Actinopolysporaceae</taxon>
        <taxon>Actinopolyspora</taxon>
    </lineage>
</organism>
<keyword evidence="8" id="KW-1185">Reference proteome</keyword>
<dbReference type="GO" id="GO:0016887">
    <property type="term" value="F:ATP hydrolysis activity"/>
    <property type="evidence" value="ECO:0007669"/>
    <property type="project" value="InterPro"/>
</dbReference>
<name>A0A099D8S9_9ACTN</name>
<dbReference type="HOGENOM" id="CLU_000604_1_0_11"/>
<dbReference type="InterPro" id="IPR003439">
    <property type="entry name" value="ABC_transporter-like_ATP-bd"/>
</dbReference>
<dbReference type="InterPro" id="IPR003593">
    <property type="entry name" value="AAA+_ATPase"/>
</dbReference>
<dbReference type="CDD" id="cd03261">
    <property type="entry name" value="ABC_Org_Solvent_Resistant"/>
    <property type="match status" value="1"/>
</dbReference>
<keyword evidence="1" id="KW-0813">Transport</keyword>
<dbReference type="PANTHER" id="PTHR43023:SF6">
    <property type="entry name" value="INTERMEMBRANE PHOSPHOLIPID TRANSPORT SYSTEM ATP-BINDING PROTEIN MLAF"/>
    <property type="match status" value="1"/>
</dbReference>
<dbReference type="Proteomes" id="UP000215043">
    <property type="component" value="Chromosome"/>
</dbReference>
<reference evidence="6 9" key="2">
    <citation type="submission" date="2017-08" db="EMBL/GenBank/DDBJ databases">
        <title>The complete genome sequence of moderately halophilic actinomycete Actinopolyspora erythraea YIM 90600, the producer of novel erythromycin, novel actinopolysporins A-C and tubercidin.</title>
        <authorList>
            <person name="Yin M."/>
            <person name="Tang S."/>
        </authorList>
    </citation>
    <scope>NUCLEOTIDE SEQUENCE [LARGE SCALE GENOMIC DNA]</scope>
    <source>
        <strain evidence="6 9">YIM 90600</strain>
    </source>
</reference>
<proteinExistence type="predicted"/>
<dbReference type="SMART" id="SM00382">
    <property type="entry name" value="AAA"/>
    <property type="match status" value="1"/>
</dbReference>
<sequence>MGVEVAVEGLSKSFGSQNIWSDVTLTLPTGEISVLLGPSGTGKSVFLKALVGLLSPEHGKVVINGVDVCDCSESQLYEVRKLFGVLFQDGALFGSMNLYDNIAFPLREHTRKGEAEIRRIVGEKMEMVGLVGSEDKLPGEISGGMKKRAGLARALVLEPEIILFDEPDSGLDPVRTAYLNQLIVDLNAQTDATFLIVTHDINTARTVPDNIGMLYRRHLAMFGPREVLLTSTEPAVEQFLNGRRAGPIGMSEEKDSGQTAAELAELGDDQGVPEIIPQLGISPGVPERAAVRRRQDRVIAGLGSLTSGAQRAVVNSLSEDERARYGLVADAPTGPVDLGADRPAADGGDTVRLAPDAGFAGELPTEQVARLPREGDASPSALDSPRETPAQDVSESDAPSSADHVQPAAGAAPPRPTPHPRRAPEQRAPEQRQPVASAEPAVSGGRKRRRFWRKRGER</sequence>
<dbReference type="EMBL" id="JPMV01000011">
    <property type="protein sequence ID" value="KGI82434.1"/>
    <property type="molecule type" value="Genomic_DNA"/>
</dbReference>
<evidence type="ECO:0000256" key="4">
    <source>
        <dbReference type="SAM" id="MobiDB-lite"/>
    </source>
</evidence>
<feature type="domain" description="ABC transporter" evidence="5">
    <location>
        <begin position="5"/>
        <end position="241"/>
    </location>
</feature>
<reference evidence="7 8" key="1">
    <citation type="journal article" date="2014" name="PLoS ONE">
        <title>Identification and Characterization of a New Erythromycin Biosynthetic Gene Cluster in Actinopolyspora erythraea YIM90600, a Novel Erythronolide-Producing Halophilic Actinomycete Isolated from Salt Field.</title>
        <authorList>
            <person name="Chen D."/>
            <person name="Feng J."/>
            <person name="Huang L."/>
            <person name="Zhang Q."/>
            <person name="Wu J."/>
            <person name="Zhu X."/>
            <person name="Duan Y."/>
            <person name="Xu Z."/>
        </authorList>
    </citation>
    <scope>NUCLEOTIDE SEQUENCE [LARGE SCALE GENOMIC DNA]</scope>
    <source>
        <strain evidence="7 8">YIM90600</strain>
    </source>
</reference>